<protein>
    <submittedName>
        <fullName evidence="7">Membrane protein</fullName>
    </submittedName>
</protein>
<gene>
    <name evidence="7" type="ORF">J2S49_001257</name>
</gene>
<keyword evidence="5" id="KW-1133">Transmembrane helix</keyword>
<dbReference type="EMBL" id="JAUSQW010000001">
    <property type="protein sequence ID" value="MDP9801181.1"/>
    <property type="molecule type" value="Genomic_DNA"/>
</dbReference>
<evidence type="ECO:0000256" key="5">
    <source>
        <dbReference type="SAM" id="Phobius"/>
    </source>
</evidence>
<evidence type="ECO:0000313" key="7">
    <source>
        <dbReference type="EMBL" id="MDP9801181.1"/>
    </source>
</evidence>
<sequence length="262" mass="26411">MNIPLHPLAVHLPVVLVPLSVLFLLASVATARWRNVSTTLGTVFAWVSFAGLLVAKETGESLAHVRGVPSAHEMWADFTVVAVGLLAVFATAWALPLLRELGKPGLTKLADAGAKLAPIARVLVALAAIASLVFIVLVGHSGASAVWDKPAASATAAPASAAPAQAAPAASAPSGATSAPASAADGSFTMAEIAKHNSAESCWVAINGTAYDLTTWINHHPGGPAVIGTMCGTDGTAAFTVQHGGEGEPAAELAQFKLGPVK</sequence>
<dbReference type="PROSITE" id="PS50255">
    <property type="entry name" value="CYTOCHROME_B5_2"/>
    <property type="match status" value="1"/>
</dbReference>
<dbReference type="SMART" id="SM01117">
    <property type="entry name" value="Cyt-b5"/>
    <property type="match status" value="1"/>
</dbReference>
<feature type="transmembrane region" description="Helical" evidence="5">
    <location>
        <begin position="12"/>
        <end position="31"/>
    </location>
</feature>
<dbReference type="RefSeq" id="WP_278058967.1">
    <property type="nucleotide sequence ID" value="NZ_CP121247.1"/>
</dbReference>
<dbReference type="SUPFAM" id="SSF55856">
    <property type="entry name" value="Cytochrome b5-like heme/steroid binding domain"/>
    <property type="match status" value="1"/>
</dbReference>
<keyword evidence="8" id="KW-1185">Reference proteome</keyword>
<evidence type="ECO:0000259" key="6">
    <source>
        <dbReference type="PROSITE" id="PS50255"/>
    </source>
</evidence>
<evidence type="ECO:0000256" key="1">
    <source>
        <dbReference type="ARBA" id="ARBA00022617"/>
    </source>
</evidence>
<keyword evidence="1" id="KW-0349">Heme</keyword>
<dbReference type="InterPro" id="IPR036400">
    <property type="entry name" value="Cyt_B5-like_heme/steroid_sf"/>
</dbReference>
<dbReference type="InterPro" id="IPR050668">
    <property type="entry name" value="Cytochrome_b5"/>
</dbReference>
<dbReference type="InterPro" id="IPR019251">
    <property type="entry name" value="DUF2231_TM"/>
</dbReference>
<dbReference type="Gene3D" id="3.10.120.10">
    <property type="entry name" value="Cytochrome b5-like heme/steroid binding domain"/>
    <property type="match status" value="1"/>
</dbReference>
<organism evidence="7 8">
    <name type="scientific">Arcanobacterium wilhelmae</name>
    <dbReference type="NCBI Taxonomy" id="1803177"/>
    <lineage>
        <taxon>Bacteria</taxon>
        <taxon>Bacillati</taxon>
        <taxon>Actinomycetota</taxon>
        <taxon>Actinomycetes</taxon>
        <taxon>Actinomycetales</taxon>
        <taxon>Actinomycetaceae</taxon>
        <taxon>Arcanobacterium</taxon>
    </lineage>
</organism>
<dbReference type="Pfam" id="PF09990">
    <property type="entry name" value="DUF2231"/>
    <property type="match status" value="1"/>
</dbReference>
<dbReference type="Proteomes" id="UP001235966">
    <property type="component" value="Unassembled WGS sequence"/>
</dbReference>
<evidence type="ECO:0000256" key="3">
    <source>
        <dbReference type="ARBA" id="ARBA00023004"/>
    </source>
</evidence>
<keyword evidence="5" id="KW-0812">Transmembrane</keyword>
<keyword evidence="5" id="KW-0472">Membrane</keyword>
<keyword evidence="2" id="KW-0479">Metal-binding</keyword>
<dbReference type="Pfam" id="PF00173">
    <property type="entry name" value="Cyt-b5"/>
    <property type="match status" value="1"/>
</dbReference>
<comment type="caution">
    <text evidence="7">The sequence shown here is derived from an EMBL/GenBank/DDBJ whole genome shotgun (WGS) entry which is preliminary data.</text>
</comment>
<accession>A0ABT9NCS7</accession>
<keyword evidence="3" id="KW-0408">Iron</keyword>
<feature type="transmembrane region" description="Helical" evidence="5">
    <location>
        <begin position="75"/>
        <end position="98"/>
    </location>
</feature>
<dbReference type="PANTHER" id="PTHR19359">
    <property type="entry name" value="CYTOCHROME B5"/>
    <property type="match status" value="1"/>
</dbReference>
<comment type="similarity">
    <text evidence="4">Belongs to the cytochrome b5 family.</text>
</comment>
<feature type="transmembrane region" description="Helical" evidence="5">
    <location>
        <begin position="119"/>
        <end position="139"/>
    </location>
</feature>
<name>A0ABT9NCS7_9ACTO</name>
<feature type="transmembrane region" description="Helical" evidence="5">
    <location>
        <begin position="38"/>
        <end position="55"/>
    </location>
</feature>
<dbReference type="InterPro" id="IPR001199">
    <property type="entry name" value="Cyt_B5-like_heme/steroid-bd"/>
</dbReference>
<evidence type="ECO:0000256" key="4">
    <source>
        <dbReference type="ARBA" id="ARBA00038168"/>
    </source>
</evidence>
<feature type="domain" description="Cytochrome b5 heme-binding" evidence="6">
    <location>
        <begin position="185"/>
        <end position="262"/>
    </location>
</feature>
<evidence type="ECO:0000256" key="2">
    <source>
        <dbReference type="ARBA" id="ARBA00022723"/>
    </source>
</evidence>
<proteinExistence type="inferred from homology"/>
<evidence type="ECO:0000313" key="8">
    <source>
        <dbReference type="Proteomes" id="UP001235966"/>
    </source>
</evidence>
<reference evidence="7 8" key="1">
    <citation type="submission" date="2023-07" db="EMBL/GenBank/DDBJ databases">
        <title>Sequencing the genomes of 1000 actinobacteria strains.</title>
        <authorList>
            <person name="Klenk H.-P."/>
        </authorList>
    </citation>
    <scope>NUCLEOTIDE SEQUENCE [LARGE SCALE GENOMIC DNA]</scope>
    <source>
        <strain evidence="7 8">DSM 102162</strain>
    </source>
</reference>